<organism evidence="1 2">
    <name type="scientific">Gordonia soli NBRC 108243</name>
    <dbReference type="NCBI Taxonomy" id="1223545"/>
    <lineage>
        <taxon>Bacteria</taxon>
        <taxon>Bacillati</taxon>
        <taxon>Actinomycetota</taxon>
        <taxon>Actinomycetes</taxon>
        <taxon>Mycobacteriales</taxon>
        <taxon>Gordoniaceae</taxon>
        <taxon>Gordonia</taxon>
    </lineage>
</organism>
<dbReference type="EMBL" id="BANX01000040">
    <property type="protein sequence ID" value="GAC70751.1"/>
    <property type="molecule type" value="Genomic_DNA"/>
</dbReference>
<accession>M0QR43</accession>
<comment type="caution">
    <text evidence="1">The sequence shown here is derived from an EMBL/GenBank/DDBJ whole genome shotgun (WGS) entry which is preliminary data.</text>
</comment>
<dbReference type="STRING" id="1223545.GS4_40_00050"/>
<keyword evidence="2" id="KW-1185">Reference proteome</keyword>
<gene>
    <name evidence="1" type="ORF">GS4_40_00050</name>
</gene>
<sequence>MIGQLALAITIGLALTPVGWMVGRGIRGVMDGEELPRFMHPFEVVFSVVRDRVAEPIVTTTRRVCDKLP</sequence>
<dbReference type="RefSeq" id="WP_007625059.1">
    <property type="nucleotide sequence ID" value="NZ_BANX01000040.1"/>
</dbReference>
<evidence type="ECO:0000313" key="1">
    <source>
        <dbReference type="EMBL" id="GAC70751.1"/>
    </source>
</evidence>
<protein>
    <submittedName>
        <fullName evidence="1">Uncharacterized protein</fullName>
    </submittedName>
</protein>
<name>M0QR43_9ACTN</name>
<dbReference type="AlphaFoldDB" id="M0QR43"/>
<evidence type="ECO:0000313" key="2">
    <source>
        <dbReference type="Proteomes" id="UP000011666"/>
    </source>
</evidence>
<proteinExistence type="predicted"/>
<reference evidence="1 2" key="1">
    <citation type="submission" date="2013-01" db="EMBL/GenBank/DDBJ databases">
        <title>Whole genome shotgun sequence of Gordonia soli NBRC 108243.</title>
        <authorList>
            <person name="Isaki-Nakamura S."/>
            <person name="Hosoyama A."/>
            <person name="Tsuchikane K."/>
            <person name="Ando Y."/>
            <person name="Baba S."/>
            <person name="Ohji S."/>
            <person name="Hamada M."/>
            <person name="Tamura T."/>
            <person name="Yamazoe A."/>
            <person name="Yamazaki S."/>
            <person name="Fujita N."/>
        </authorList>
    </citation>
    <scope>NUCLEOTIDE SEQUENCE [LARGE SCALE GENOMIC DNA]</scope>
    <source>
        <strain evidence="1 2">NBRC 108243</strain>
    </source>
</reference>
<dbReference type="Proteomes" id="UP000011666">
    <property type="component" value="Unassembled WGS sequence"/>
</dbReference>